<gene>
    <name evidence="10" type="ORF">OVA965_LOCUS7158</name>
    <name evidence="11" type="ORF">TMI583_LOCUS7154</name>
</gene>
<proteinExistence type="inferred from homology"/>
<dbReference type="NCBIfam" id="TIGR00879">
    <property type="entry name" value="SP"/>
    <property type="match status" value="1"/>
</dbReference>
<dbReference type="PROSITE" id="PS00217">
    <property type="entry name" value="SUGAR_TRANSPORT_2"/>
    <property type="match status" value="1"/>
</dbReference>
<feature type="transmembrane region" description="Helical" evidence="8">
    <location>
        <begin position="7"/>
        <end position="24"/>
    </location>
</feature>
<feature type="transmembrane region" description="Helical" evidence="8">
    <location>
        <begin position="117"/>
        <end position="134"/>
    </location>
</feature>
<keyword evidence="6 8" id="KW-0472">Membrane</keyword>
<dbReference type="EMBL" id="CAJNOK010002243">
    <property type="protein sequence ID" value="CAF0851319.1"/>
    <property type="molecule type" value="Genomic_DNA"/>
</dbReference>
<feature type="transmembrane region" description="Helical" evidence="8">
    <location>
        <begin position="335"/>
        <end position="354"/>
    </location>
</feature>
<comment type="subcellular location">
    <subcellularLocation>
        <location evidence="1">Membrane</location>
        <topology evidence="1">Multi-pass membrane protein</topology>
    </subcellularLocation>
</comment>
<feature type="transmembrane region" description="Helical" evidence="8">
    <location>
        <begin position="443"/>
        <end position="463"/>
    </location>
</feature>
<dbReference type="PRINTS" id="PR00171">
    <property type="entry name" value="SUGRTRNSPORT"/>
</dbReference>
<dbReference type="InterPro" id="IPR003663">
    <property type="entry name" value="Sugar/inositol_transpt"/>
</dbReference>
<dbReference type="PROSITE" id="PS50850">
    <property type="entry name" value="MFS"/>
    <property type="match status" value="1"/>
</dbReference>
<comment type="caution">
    <text evidence="10">The sequence shown here is derived from an EMBL/GenBank/DDBJ whole genome shotgun (WGS) entry which is preliminary data.</text>
</comment>
<reference evidence="10" key="1">
    <citation type="submission" date="2021-02" db="EMBL/GenBank/DDBJ databases">
        <authorList>
            <person name="Nowell W R."/>
        </authorList>
    </citation>
    <scope>NUCLEOTIDE SEQUENCE</scope>
</reference>
<accession>A0A8S2D0L3</accession>
<keyword evidence="5 8" id="KW-1133">Transmembrane helix</keyword>
<evidence type="ECO:0000313" key="11">
    <source>
        <dbReference type="EMBL" id="CAF3636489.1"/>
    </source>
</evidence>
<feature type="transmembrane region" description="Helical" evidence="8">
    <location>
        <begin position="146"/>
        <end position="166"/>
    </location>
</feature>
<dbReference type="SUPFAM" id="SSF103473">
    <property type="entry name" value="MFS general substrate transporter"/>
    <property type="match status" value="1"/>
</dbReference>
<evidence type="ECO:0000256" key="6">
    <source>
        <dbReference type="ARBA" id="ARBA00023136"/>
    </source>
</evidence>
<dbReference type="EMBL" id="CAJOBA010002243">
    <property type="protein sequence ID" value="CAF3636489.1"/>
    <property type="molecule type" value="Genomic_DNA"/>
</dbReference>
<feature type="transmembrane region" description="Helical" evidence="8">
    <location>
        <begin position="301"/>
        <end position="323"/>
    </location>
</feature>
<organism evidence="10 12">
    <name type="scientific">Didymodactylos carnosus</name>
    <dbReference type="NCBI Taxonomy" id="1234261"/>
    <lineage>
        <taxon>Eukaryota</taxon>
        <taxon>Metazoa</taxon>
        <taxon>Spiralia</taxon>
        <taxon>Gnathifera</taxon>
        <taxon>Rotifera</taxon>
        <taxon>Eurotatoria</taxon>
        <taxon>Bdelloidea</taxon>
        <taxon>Philodinida</taxon>
        <taxon>Philodinidae</taxon>
        <taxon>Didymodactylos</taxon>
    </lineage>
</organism>
<dbReference type="InterPro" id="IPR005828">
    <property type="entry name" value="MFS_sugar_transport-like"/>
</dbReference>
<feature type="transmembrane region" description="Helical" evidence="8">
    <location>
        <begin position="420"/>
        <end position="437"/>
    </location>
</feature>
<evidence type="ECO:0000256" key="1">
    <source>
        <dbReference type="ARBA" id="ARBA00004141"/>
    </source>
</evidence>
<evidence type="ECO:0000256" key="2">
    <source>
        <dbReference type="ARBA" id="ARBA00010992"/>
    </source>
</evidence>
<dbReference type="InterPro" id="IPR020846">
    <property type="entry name" value="MFS_dom"/>
</dbReference>
<dbReference type="FunFam" id="1.20.1250.20:FF:000026">
    <property type="entry name" value="MFS quinate transporter QutD"/>
    <property type="match status" value="1"/>
</dbReference>
<evidence type="ECO:0000256" key="3">
    <source>
        <dbReference type="ARBA" id="ARBA00022448"/>
    </source>
</evidence>
<dbReference type="Proteomes" id="UP000677228">
    <property type="component" value="Unassembled WGS sequence"/>
</dbReference>
<protein>
    <recommendedName>
        <fullName evidence="9">Major facilitator superfamily (MFS) profile domain-containing protein</fullName>
    </recommendedName>
</protein>
<feature type="transmembrane region" description="Helical" evidence="8">
    <location>
        <begin position="89"/>
        <end position="111"/>
    </location>
</feature>
<dbReference type="CDD" id="cd17356">
    <property type="entry name" value="MFS_HXT"/>
    <property type="match status" value="1"/>
</dbReference>
<evidence type="ECO:0000256" key="7">
    <source>
        <dbReference type="RuleBase" id="RU003346"/>
    </source>
</evidence>
<dbReference type="AlphaFoldDB" id="A0A8S2D0L3"/>
<evidence type="ECO:0000313" key="10">
    <source>
        <dbReference type="EMBL" id="CAF0851319.1"/>
    </source>
</evidence>
<feature type="transmembrane region" description="Helical" evidence="8">
    <location>
        <begin position="266"/>
        <end position="289"/>
    </location>
</feature>
<dbReference type="PANTHER" id="PTHR48022">
    <property type="entry name" value="PLASTIDIC GLUCOSE TRANSPORTER 4"/>
    <property type="match status" value="1"/>
</dbReference>
<dbReference type="Gene3D" id="1.20.1250.20">
    <property type="entry name" value="MFS general substrate transporter like domains"/>
    <property type="match status" value="1"/>
</dbReference>
<comment type="similarity">
    <text evidence="2 7">Belongs to the major facilitator superfamily. Sugar transporter (TC 2.A.1.1) family.</text>
</comment>
<keyword evidence="4 8" id="KW-0812">Transmembrane</keyword>
<dbReference type="Pfam" id="PF00083">
    <property type="entry name" value="Sugar_tr"/>
    <property type="match status" value="1"/>
</dbReference>
<dbReference type="PANTHER" id="PTHR48022:SF2">
    <property type="entry name" value="PLASTIDIC GLUCOSE TRANSPORTER 4"/>
    <property type="match status" value="1"/>
</dbReference>
<dbReference type="InterPro" id="IPR036259">
    <property type="entry name" value="MFS_trans_sf"/>
</dbReference>
<dbReference type="GO" id="GO:0016020">
    <property type="term" value="C:membrane"/>
    <property type="evidence" value="ECO:0007669"/>
    <property type="project" value="UniProtKB-SubCell"/>
</dbReference>
<sequence>MRSSNAQVYIIGCFAAIGGLLFGYDIGVISGVLTIRDFITTFGDQDDVQRQTLRDETTGSIVGILQAGCFIGALCAGQAADRLSRKYSIVVFSIIFTIGAILQGAAVHLAMLLVGRFIAGLAVGALSMLVPVYQSELASKEVRGRLISLQQFAITIGIAVSFWINFGTSKMQGSISWRLPLFLQLVPGIILGVGILFFPFSPRWLVSQNRDDEAIIVLARIRSDGDTNNPQVQEEYGEIKAEIETEKEVSVNSYAKLLQPPIRRRLVLGVLIQIFQQLTGINAVMYYAPKIFKQAGLSDNSVSLLATGITGVVNVCATIPAILWIDTWGRRPTMIYGAAVMALSMLTMGGLMGSHGRKVSESSNSVTVLLDTQAVKYTIIVFVYMFVAAFAMSWGCIGWIYPAEIFPMNMRSKGTSITTAANWLFNLIIAFCVPVLITKITYGVYLIFGIFCVIMATCVFLFYPETKQKTLEEMDMVFGDKRKRRKIKHGFNAERDNNSEDEPNTTVQRKKYIYRGPRLDTKKVYFSMLTSIPVFPEVTKQDLGKDMLF</sequence>
<feature type="transmembrane region" description="Helical" evidence="8">
    <location>
        <begin position="58"/>
        <end position="77"/>
    </location>
</feature>
<keyword evidence="3 7" id="KW-0813">Transport</keyword>
<dbReference type="GO" id="GO:0005351">
    <property type="term" value="F:carbohydrate:proton symporter activity"/>
    <property type="evidence" value="ECO:0007669"/>
    <property type="project" value="TreeGrafter"/>
</dbReference>
<feature type="transmembrane region" description="Helical" evidence="8">
    <location>
        <begin position="181"/>
        <end position="200"/>
    </location>
</feature>
<evidence type="ECO:0000256" key="4">
    <source>
        <dbReference type="ARBA" id="ARBA00022692"/>
    </source>
</evidence>
<name>A0A8S2D0L3_9BILA</name>
<feature type="transmembrane region" description="Helical" evidence="8">
    <location>
        <begin position="374"/>
        <end position="400"/>
    </location>
</feature>
<evidence type="ECO:0000256" key="5">
    <source>
        <dbReference type="ARBA" id="ARBA00022989"/>
    </source>
</evidence>
<dbReference type="InterPro" id="IPR005829">
    <property type="entry name" value="Sugar_transporter_CS"/>
</dbReference>
<evidence type="ECO:0000256" key="8">
    <source>
        <dbReference type="SAM" id="Phobius"/>
    </source>
</evidence>
<dbReference type="Proteomes" id="UP000682733">
    <property type="component" value="Unassembled WGS sequence"/>
</dbReference>
<evidence type="ECO:0000259" key="9">
    <source>
        <dbReference type="PROSITE" id="PS50850"/>
    </source>
</evidence>
<dbReference type="InterPro" id="IPR050360">
    <property type="entry name" value="MFS_Sugar_Transporters"/>
</dbReference>
<evidence type="ECO:0000313" key="12">
    <source>
        <dbReference type="Proteomes" id="UP000677228"/>
    </source>
</evidence>
<feature type="domain" description="Major facilitator superfamily (MFS) profile" evidence="9">
    <location>
        <begin position="11"/>
        <end position="467"/>
    </location>
</feature>